<comment type="caution">
    <text evidence="1">The sequence shown here is derived from an EMBL/GenBank/DDBJ whole genome shotgun (WGS) entry which is preliminary data.</text>
</comment>
<evidence type="ECO:0008006" key="3">
    <source>
        <dbReference type="Google" id="ProtNLM"/>
    </source>
</evidence>
<dbReference type="InterPro" id="IPR051404">
    <property type="entry name" value="TA_system_antitoxin"/>
</dbReference>
<proteinExistence type="predicted"/>
<dbReference type="Pfam" id="PF24113">
    <property type="entry name" value="DUF7387"/>
    <property type="match status" value="1"/>
</dbReference>
<reference evidence="1 2" key="1">
    <citation type="journal article" date="2016" name="Nat. Commun.">
        <title>Thousands of microbial genomes shed light on interconnected biogeochemical processes in an aquifer system.</title>
        <authorList>
            <person name="Anantharaman K."/>
            <person name="Brown C.T."/>
            <person name="Hug L.A."/>
            <person name="Sharon I."/>
            <person name="Castelle C.J."/>
            <person name="Probst A.J."/>
            <person name="Thomas B.C."/>
            <person name="Singh A."/>
            <person name="Wilkins M.J."/>
            <person name="Karaoz U."/>
            <person name="Brodie E.L."/>
            <person name="Williams K.H."/>
            <person name="Hubbard S.S."/>
            <person name="Banfield J.F."/>
        </authorList>
    </citation>
    <scope>NUCLEOTIDE SEQUENCE [LARGE SCALE GENOMIC DNA]</scope>
</reference>
<accession>A0A1F6LRV9</accession>
<sequence length="73" mass="8296">MKINFTAVIKKEGRWYVAECIETGVTTQGKTVASAKKNLCEAMSLYLEDLPKNKVEKLRNQKSFVQPLNVEYA</sequence>
<protein>
    <recommendedName>
        <fullName evidence="3">HicB-like antitoxin of toxin-antitoxin system domain-containing protein</fullName>
    </recommendedName>
</protein>
<dbReference type="InterPro" id="IPR035069">
    <property type="entry name" value="TTHA1013/TTHA0281-like"/>
</dbReference>
<dbReference type="EMBL" id="MFPV01000020">
    <property type="protein sequence ID" value="OGH62131.1"/>
    <property type="molecule type" value="Genomic_DNA"/>
</dbReference>
<evidence type="ECO:0000313" key="1">
    <source>
        <dbReference type="EMBL" id="OGH62131.1"/>
    </source>
</evidence>
<organism evidence="1 2">
    <name type="scientific">Candidatus Magasanikbacteria bacterium RIFCSPHIGHO2_01_FULL_50_8</name>
    <dbReference type="NCBI Taxonomy" id="1798674"/>
    <lineage>
        <taxon>Bacteria</taxon>
        <taxon>Candidatus Magasanikiibacteriota</taxon>
    </lineage>
</organism>
<dbReference type="InterPro" id="IPR055811">
    <property type="entry name" value="DUF7387"/>
</dbReference>
<dbReference type="SUPFAM" id="SSF143100">
    <property type="entry name" value="TTHA1013/TTHA0281-like"/>
    <property type="match status" value="1"/>
</dbReference>
<dbReference type="PANTHER" id="PTHR34504:SF2">
    <property type="entry name" value="UPF0150 PROTEIN SSL0259"/>
    <property type="match status" value="1"/>
</dbReference>
<name>A0A1F6LRV9_9BACT</name>
<dbReference type="AlphaFoldDB" id="A0A1F6LRV9"/>
<gene>
    <name evidence="1" type="ORF">A2848_01505</name>
</gene>
<dbReference type="Gene3D" id="3.30.160.250">
    <property type="match status" value="1"/>
</dbReference>
<dbReference type="Proteomes" id="UP000176329">
    <property type="component" value="Unassembled WGS sequence"/>
</dbReference>
<dbReference type="PANTHER" id="PTHR34504">
    <property type="entry name" value="ANTITOXIN HICB"/>
    <property type="match status" value="1"/>
</dbReference>
<evidence type="ECO:0000313" key="2">
    <source>
        <dbReference type="Proteomes" id="UP000176329"/>
    </source>
</evidence>